<sequence>MLVTVGALAAYAVINKHKQTKNKDMKQKLVNEWLDDDFQWSRPTIPSGTHGASKFLILCKHTMGLIFKRCTCRKTHANVIAYAKLIYKPDANQIVCVKFAGQRVQNL</sequence>
<proteinExistence type="predicted"/>
<dbReference type="EMBL" id="JAHRIP010041144">
    <property type="protein sequence ID" value="MEQ2296975.1"/>
    <property type="molecule type" value="Genomic_DNA"/>
</dbReference>
<evidence type="ECO:0000313" key="2">
    <source>
        <dbReference type="Proteomes" id="UP001469553"/>
    </source>
</evidence>
<keyword evidence="2" id="KW-1185">Reference proteome</keyword>
<name>A0ABV0YU92_9TELE</name>
<reference evidence="1 2" key="1">
    <citation type="submission" date="2021-06" db="EMBL/GenBank/DDBJ databases">
        <authorList>
            <person name="Palmer J.M."/>
        </authorList>
    </citation>
    <scope>NUCLEOTIDE SEQUENCE [LARGE SCALE GENOMIC DNA]</scope>
    <source>
        <strain evidence="1 2">AS_MEX2019</strain>
        <tissue evidence="1">Muscle</tissue>
    </source>
</reference>
<organism evidence="1 2">
    <name type="scientific">Ameca splendens</name>
    <dbReference type="NCBI Taxonomy" id="208324"/>
    <lineage>
        <taxon>Eukaryota</taxon>
        <taxon>Metazoa</taxon>
        <taxon>Chordata</taxon>
        <taxon>Craniata</taxon>
        <taxon>Vertebrata</taxon>
        <taxon>Euteleostomi</taxon>
        <taxon>Actinopterygii</taxon>
        <taxon>Neopterygii</taxon>
        <taxon>Teleostei</taxon>
        <taxon>Neoteleostei</taxon>
        <taxon>Acanthomorphata</taxon>
        <taxon>Ovalentaria</taxon>
        <taxon>Atherinomorphae</taxon>
        <taxon>Cyprinodontiformes</taxon>
        <taxon>Goodeidae</taxon>
        <taxon>Ameca</taxon>
    </lineage>
</organism>
<gene>
    <name evidence="1" type="ORF">AMECASPLE_030050</name>
</gene>
<accession>A0ABV0YU92</accession>
<dbReference type="Proteomes" id="UP001469553">
    <property type="component" value="Unassembled WGS sequence"/>
</dbReference>
<evidence type="ECO:0000313" key="1">
    <source>
        <dbReference type="EMBL" id="MEQ2296975.1"/>
    </source>
</evidence>
<protein>
    <submittedName>
        <fullName evidence="1">Uncharacterized protein</fullName>
    </submittedName>
</protein>
<comment type="caution">
    <text evidence="1">The sequence shown here is derived from an EMBL/GenBank/DDBJ whole genome shotgun (WGS) entry which is preliminary data.</text>
</comment>